<feature type="region of interest" description="Disordered" evidence="1">
    <location>
        <begin position="1839"/>
        <end position="1885"/>
    </location>
</feature>
<feature type="compositionally biased region" description="Basic and acidic residues" evidence="1">
    <location>
        <begin position="423"/>
        <end position="432"/>
    </location>
</feature>
<evidence type="ECO:0000313" key="3">
    <source>
        <dbReference type="RefSeq" id="XP_029406180.2"/>
    </source>
</evidence>
<feature type="compositionally biased region" description="Basic and acidic residues" evidence="1">
    <location>
        <begin position="2257"/>
        <end position="2268"/>
    </location>
</feature>
<dbReference type="Pfam" id="PF14776">
    <property type="entry name" value="UNC-79"/>
    <property type="match status" value="1"/>
</dbReference>
<feature type="compositionally biased region" description="Basic residues" evidence="1">
    <location>
        <begin position="1405"/>
        <end position="1415"/>
    </location>
</feature>
<evidence type="ECO:0000313" key="2">
    <source>
        <dbReference type="Proteomes" id="UP001652620"/>
    </source>
</evidence>
<feature type="compositionally biased region" description="Basic residues" evidence="1">
    <location>
        <begin position="1554"/>
        <end position="1566"/>
    </location>
</feature>
<dbReference type="SUPFAM" id="SSF48371">
    <property type="entry name" value="ARM repeat"/>
    <property type="match status" value="1"/>
</dbReference>
<gene>
    <name evidence="3" type="primary">LOC105226522</name>
</gene>
<feature type="compositionally biased region" description="Basic and acidic residues" evidence="1">
    <location>
        <begin position="840"/>
        <end position="861"/>
    </location>
</feature>
<feature type="compositionally biased region" description="Gly residues" evidence="1">
    <location>
        <begin position="997"/>
        <end position="1011"/>
    </location>
</feature>
<feature type="region of interest" description="Disordered" evidence="1">
    <location>
        <begin position="421"/>
        <end position="441"/>
    </location>
</feature>
<feature type="region of interest" description="Disordered" evidence="1">
    <location>
        <begin position="2966"/>
        <end position="2985"/>
    </location>
</feature>
<feature type="compositionally biased region" description="Polar residues" evidence="1">
    <location>
        <begin position="1839"/>
        <end position="1853"/>
    </location>
</feature>
<feature type="compositionally biased region" description="Low complexity" evidence="1">
    <location>
        <begin position="2118"/>
        <end position="2127"/>
    </location>
</feature>
<feature type="compositionally biased region" description="Basic residues" evidence="1">
    <location>
        <begin position="2166"/>
        <end position="2176"/>
    </location>
</feature>
<sequence length="3091" mass="341080">MSDTFKNQLVNMGTRAAAFQAKLRCLHDSHVRLLQNTQPTPSGVDIANNIKYFSQTLLTVLKDVRTSPHELIRDPSEDPTRMSAYPNLEYGNLYNALTMLIDVAPCIQYGQIVFGKALLQCLCCILPFLDKDLIDNLPYLVSSTMSVLPPALHQDIVNALCYYILPFTITRRSADEQECQACQAVSSVIMMVLQYSHNPAHHCQLLECLMTLKHNVVKDILCVIAYGTSMSRSSAAKLLFYYWPAFDPNLFDRKVLLSKLTNDMVPFVCQCEQCPNAGNAEAAKVCFDHSISISYAPDCPPPLYLCIECANEIHRKHANLEFGDILHPMQQVSMVCENKNCRSTDKAAFSICFSTECASYNGNHPIRYCSLCHSNRHNSRRGGDHVVHRSLQIIWQMDPEIQMHMVESVISLLREAKPLNFEPGKDGSDPKKNGGNGTPDTITLEERQMLGRYGIWLLVGRCTPTPEMPVEVLGRILSMLFHWFHVTACSYDVASQIESTIEKLKVEHVCNWLKEICRIHYNVFISCLLPHPPEYARVGGHWETLASRTSHLKEGLQRLICLVPYEVITSEIWDYVMPHWMEAITNDVGEKELNELKIVLSKILDPEMSPLGFDAKTMYNFVAIRFEKTTAKVQQQALHWLQILTKLGILIPLVQLFAMFGDGVRIMKYGVQHELMREKEGQGKEPKTPLKETKNELGNPPRRSSISPVVEDDSGNTSAISDDEAPTNRHTEFSTDAEHNLTCCILMLDILLKQMELQDVEQHMGIHTSVCENVSRLIKCMVTAARVGLSSHVCSLKVAECAYCEASIMWHQLATKLVQFMAPLNPVRPPDIPIEDIIEEEKSSRKSPPESDKEKSRERDVSLSMAPLPIPLGPLGGFADILKLDQFFSDDGKIIIMAGPVPVAVPQPEPHSVGGVLVHMPHVCSNNDNGHSVDSIELRKVHATDEIMTATVETVSEQLDLASILPADRAIARSITLSDADVGSANVSVTRASVLGENGGANGSTGGGAGENGSVSDEEEDEEEGEDFWHTSVGKFKFTLDQLPQTLQYIHQLLTEIPTIKKPEILYYVLQCLNVMALHGDALAKAAREHRGFFIWCQENLLIKNLWGLCNAEHSHICQASVPLLLHCITLPLGSDVFWRVVQEAFHDTDWRIRFTAVERVTVITRFMDSTPLRTEVGLQTALATAFCHLIASMDDINVYVAQRATLYIGTIHDTAIRSLLFCLESQFDLFIVDRPVVLQSVYQLHNSLSDRKILNWEFFLNRFDTLFVEAQINLEKCGDISYLRDLRNSENGSEALSSKILKAREALSQSDTSGSMAKTLSASFGTKWPYKRTMSAPASMIPRQDSKFMPEKEKIYSRQISAPILKRKTSRFGLGQFLGSSGNQANVSSHSYATTSHPPTQHPRAGHAHSHPHAYPHTTQPTTSSKHHSTAAAAPQPCPVHNPATSTSHSNFFFSSNSPSTSTNTFVAHFAHFTGSSAHPPPTSQPQSVATISTLASSASHSQSHQYLVHCVAPTPSQTFTAHSPLPTLREAELPQTSVQMLSTQKTSLPPHQPHHTSYHSHFQKHPSAPNLLPPPSATSVLSPSPTTTSNPFLHCTCGGASGSVGVGAGVSGSGATVVNAPTTASAHQDGHIHSLGGINDDNLIGLLSRITELEESDRETIHLLVFLLMQFMSRTDQAFPSEDKPVSKTQNIVLKHLFLLLGHNQIDKTFHTTPENLRVSAVFNAFLANLPQVLDQNHLIGGLILPSIMQIILYAPNPSNTAADCYQNLVFNYSLWYLEQYPRRNWMLTVLVVLYKYSYTQPPYSAYVISAMRMVMNSLRNHFHQCRRIPTTTILDIQGTSRSRDVSQPSLGTDPDEKDPSPPASPMFPSEGTSAASKSKGQNVAFTPKLQHAFRKYNDSSLEADETESELVAIPESDLSDSTLHGSSAPGSFDDTVHFEETSLTKGDMQRARTARAIEYEEKTSKAQHKSLITTKTGDTYTTKIRTTGGQEAVSTTVVTTQARHSLQEGVRMIVTPLVGTDAAAETAIVSPPVDVHRAITVRNKSLENAAASTSKMFAAIATNHLKALGALQDIQAKSSDSNSKSLTSSNGNRSTNSSTENSGKCPQQLPPVTSQHVQNQQQQPPHHPPASSKKPIGRHKTIVECSAGTSSSSTGTDDSRLSANHKKPAGKSLKRSDKAYGSPDSPLSKMSVMPNPVDEVDTTKLPAPKSIAALEIPTPERLLPIGTHESVGGLIDRLREGLNLPDISHLKQDSLDVSDSTKDDITPSSRTTSPRRLIKQVALESPPNASAAGQQDLHSSILKSVTQEVKTATSVTVTASTSGVHTATKPEAPKRPRQKLAPFNMDASAMPDIRSRFAGAWPPPPYQPPEELDDDLDDGIENGNGHSGAAAQPNRVSTRRVGDYTICDRCTDCGALIEEYTDEDIGILIVILGTFIHREPAMAAPFLPEILTITSRICLTSTHSWQGENGPALVCSAQAVSLQFIRCVLHQLAPNGIFVQVFQTQVKMKVRHNSFRSIARALQDFQELNATHPIYMVCESLQSKKSLPVEQLPVIFRNMAEYLHCVPTELTTGPGVWQQAMQAMESLLRQVIVLLPNLANPEHLLDIMVATLKLNIVPKTLLDPYSKIIGFCVQNTNLEYHSLYELCTLNMRSFSKDRDKMLLCRQLIFEFVQALKFKTNIPDNNLLMIIGFVLHDAGGTLPPGTIVGFPEAPLPLTTNAADCMRQYVNDVIDFLADFHTLSKIKNFKNGQIQNGLGEDTLGGVLKGAVAQYLALEMSRGNTRDNKSSSRYLPWLNNAPSSLQQGPKEFTECVGHMRLLSWLLLGSLTHLALTQRRNERHAIPIPPQQVPPTVPPAAVHYQHHHQQPSGMAPFAMPVSQESSCHIADHIQVIFAGFAEQSKTSVLHMSSLFHAFTLCQLWTVYLEHVARSSSNAEGNTMGVLFEFWAKVTPCILQLVSHARPPKESSSSGVGGAGIADFTQNPNAKSPNAKLSEMVNLHFLSLLEALKETNSTILGKLLPLWSPVLSSQTQLSKTLHVRLQNVRDNAPDFEEQQTHPSDALLKWLQRLQFKMGQIELQASTATQFYSI</sequence>
<feature type="compositionally biased region" description="Low complexity" evidence="1">
    <location>
        <begin position="2081"/>
        <end position="2105"/>
    </location>
</feature>
<feature type="region of interest" description="Disordered" evidence="1">
    <location>
        <begin position="839"/>
        <end position="862"/>
    </location>
</feature>
<feature type="compositionally biased region" description="Polar residues" evidence="1">
    <location>
        <begin position="1384"/>
        <end position="1400"/>
    </location>
</feature>
<keyword evidence="2" id="KW-1185">Reference proteome</keyword>
<feature type="region of interest" description="Disordered" evidence="1">
    <location>
        <begin position="2358"/>
        <end position="2398"/>
    </location>
</feature>
<name>A0A8N4QFW9_BACDO</name>
<dbReference type="InterPro" id="IPR016024">
    <property type="entry name" value="ARM-type_fold"/>
</dbReference>
<evidence type="ECO:0000256" key="1">
    <source>
        <dbReference type="SAM" id="MobiDB-lite"/>
    </source>
</evidence>
<feature type="region of interest" description="Disordered" evidence="1">
    <location>
        <begin position="1384"/>
        <end position="1438"/>
    </location>
</feature>
<feature type="compositionally biased region" description="Acidic residues" evidence="1">
    <location>
        <begin position="1016"/>
        <end position="1026"/>
    </location>
</feature>
<feature type="region of interest" description="Disordered" evidence="1">
    <location>
        <begin position="2080"/>
        <end position="2199"/>
    </location>
</feature>
<accession>A0A8N4QFW9</accession>
<dbReference type="Proteomes" id="UP001652620">
    <property type="component" value="Unplaced"/>
</dbReference>
<protein>
    <submittedName>
        <fullName evidence="3">Protein unc-79 homolog isoform X1</fullName>
    </submittedName>
</protein>
<dbReference type="PANTHER" id="PTHR21696">
    <property type="entry name" value="PROTEIN UNC-79 HOMOLOG"/>
    <property type="match status" value="1"/>
</dbReference>
<reference evidence="3" key="1">
    <citation type="submission" date="2025-08" db="UniProtKB">
        <authorList>
            <consortium name="RefSeq"/>
        </authorList>
    </citation>
    <scope>IDENTIFICATION</scope>
    <source>
        <tissue evidence="3">Adult</tissue>
    </source>
</reference>
<feature type="region of interest" description="Disordered" evidence="1">
    <location>
        <begin position="2317"/>
        <end position="2343"/>
    </location>
</feature>
<organism evidence="2 3">
    <name type="scientific">Bactrocera dorsalis</name>
    <name type="common">Oriental fruit fly</name>
    <name type="synonym">Dacus dorsalis</name>
    <dbReference type="NCBI Taxonomy" id="27457"/>
    <lineage>
        <taxon>Eukaryota</taxon>
        <taxon>Metazoa</taxon>
        <taxon>Ecdysozoa</taxon>
        <taxon>Arthropoda</taxon>
        <taxon>Hexapoda</taxon>
        <taxon>Insecta</taxon>
        <taxon>Pterygota</taxon>
        <taxon>Neoptera</taxon>
        <taxon>Endopterygota</taxon>
        <taxon>Diptera</taxon>
        <taxon>Brachycera</taxon>
        <taxon>Muscomorpha</taxon>
        <taxon>Tephritoidea</taxon>
        <taxon>Tephritidae</taxon>
        <taxon>Bactrocera</taxon>
        <taxon>Bactrocera</taxon>
    </lineage>
</organism>
<feature type="region of interest" description="Disordered" evidence="1">
    <location>
        <begin position="677"/>
        <end position="733"/>
    </location>
</feature>
<dbReference type="GeneID" id="105226522"/>
<feature type="compositionally biased region" description="Acidic residues" evidence="1">
    <location>
        <begin position="2373"/>
        <end position="2383"/>
    </location>
</feature>
<dbReference type="InterPro" id="IPR024855">
    <property type="entry name" value="UNC79"/>
</dbReference>
<feature type="region of interest" description="Disordered" evidence="1">
    <location>
        <begin position="2257"/>
        <end position="2277"/>
    </location>
</feature>
<dbReference type="PANTHER" id="PTHR21696:SF2">
    <property type="entry name" value="PROTEIN UNC-79 HOMOLOG"/>
    <property type="match status" value="1"/>
</dbReference>
<proteinExistence type="predicted"/>
<feature type="compositionally biased region" description="Basic and acidic residues" evidence="1">
    <location>
        <begin position="677"/>
        <end position="695"/>
    </location>
</feature>
<feature type="compositionally biased region" description="Polar residues" evidence="1">
    <location>
        <begin position="1873"/>
        <end position="1885"/>
    </location>
</feature>
<feature type="compositionally biased region" description="Low complexity" evidence="1">
    <location>
        <begin position="2317"/>
        <end position="2330"/>
    </location>
</feature>
<dbReference type="OrthoDB" id="6270916at2759"/>
<dbReference type="RefSeq" id="XP_029406180.2">
    <property type="nucleotide sequence ID" value="XM_029550320.2"/>
</dbReference>
<feature type="region of interest" description="Disordered" evidence="1">
    <location>
        <begin position="996"/>
        <end position="1026"/>
    </location>
</feature>
<feature type="region of interest" description="Disordered" evidence="1">
    <location>
        <begin position="1546"/>
        <end position="1571"/>
    </location>
</feature>